<dbReference type="GO" id="GO:0005829">
    <property type="term" value="C:cytosol"/>
    <property type="evidence" value="ECO:0007669"/>
    <property type="project" value="TreeGrafter"/>
</dbReference>
<name>A0A1T4T4I4_9HYPH</name>
<evidence type="ECO:0000259" key="3">
    <source>
        <dbReference type="SMART" id="SM01007"/>
    </source>
</evidence>
<dbReference type="GO" id="GO:0016832">
    <property type="term" value="F:aldehyde-lyase activity"/>
    <property type="evidence" value="ECO:0007669"/>
    <property type="project" value="TreeGrafter"/>
</dbReference>
<evidence type="ECO:0000256" key="1">
    <source>
        <dbReference type="ARBA" id="ARBA00022723"/>
    </source>
</evidence>
<keyword evidence="5" id="KW-1185">Reference proteome</keyword>
<dbReference type="PANTHER" id="PTHR22789:SF0">
    <property type="entry name" value="3-OXO-TETRONATE 4-PHOSPHATE DECARBOXYLASE-RELATED"/>
    <property type="match status" value="1"/>
</dbReference>
<feature type="domain" description="Class II aldolase/adducin N-terminal" evidence="3">
    <location>
        <begin position="10"/>
        <end position="184"/>
    </location>
</feature>
<dbReference type="Gene3D" id="3.40.225.10">
    <property type="entry name" value="Class II aldolase/adducin N-terminal domain"/>
    <property type="match status" value="1"/>
</dbReference>
<dbReference type="SUPFAM" id="SSF53639">
    <property type="entry name" value="AraD/HMP-PK domain-like"/>
    <property type="match status" value="1"/>
</dbReference>
<evidence type="ECO:0000313" key="4">
    <source>
        <dbReference type="EMBL" id="SKA35058.1"/>
    </source>
</evidence>
<gene>
    <name evidence="4" type="ORF">SAMN05428963_11851</name>
</gene>
<dbReference type="Proteomes" id="UP000190135">
    <property type="component" value="Unassembled WGS sequence"/>
</dbReference>
<sequence>MTDNYQGIREEMIATCRRMNAAGLNTGSSGNLSVRIDGGLLITPSGIPYDVMRPEQIVEMDEDGRYYGDFIPSSEWRFHYDIQKARPDIKVVLHSHAVHCAILACCRMDIPPIHYMVGVGGGSVVRCSGYAPFGTQALSNEALKALGPRNACLLGNHGVIALGQTMTQAFGVLEEVENLARIYIGTRTLGAGVLLSDADMDVVLQRFKTYGKQAGEIDPSIAERVEPPAHGGASRR</sequence>
<proteinExistence type="predicted"/>
<evidence type="ECO:0000256" key="2">
    <source>
        <dbReference type="ARBA" id="ARBA00023239"/>
    </source>
</evidence>
<dbReference type="RefSeq" id="WP_078710049.1">
    <property type="nucleotide sequence ID" value="NZ_FUXL01000018.1"/>
</dbReference>
<dbReference type="InterPro" id="IPR001303">
    <property type="entry name" value="Aldolase_II/adducin_N"/>
</dbReference>
<dbReference type="PANTHER" id="PTHR22789">
    <property type="entry name" value="FUCULOSE PHOSPHATE ALDOLASE"/>
    <property type="match status" value="1"/>
</dbReference>
<dbReference type="OrthoDB" id="5291399at2"/>
<dbReference type="Pfam" id="PF00596">
    <property type="entry name" value="Aldolase_II"/>
    <property type="match status" value="1"/>
</dbReference>
<keyword evidence="1" id="KW-0479">Metal-binding</keyword>
<dbReference type="EMBL" id="FUXL01000018">
    <property type="protein sequence ID" value="SKA35058.1"/>
    <property type="molecule type" value="Genomic_DNA"/>
</dbReference>
<dbReference type="InterPro" id="IPR050197">
    <property type="entry name" value="Aldolase_class_II_sugar_metab"/>
</dbReference>
<dbReference type="AlphaFoldDB" id="A0A1T4T4I4"/>
<accession>A0A1T4T4I4</accession>
<dbReference type="GO" id="GO:0046872">
    <property type="term" value="F:metal ion binding"/>
    <property type="evidence" value="ECO:0007669"/>
    <property type="project" value="UniProtKB-KW"/>
</dbReference>
<organism evidence="4 5">
    <name type="scientific">Consotaella salsifontis</name>
    <dbReference type="NCBI Taxonomy" id="1365950"/>
    <lineage>
        <taxon>Bacteria</taxon>
        <taxon>Pseudomonadati</taxon>
        <taxon>Pseudomonadota</taxon>
        <taxon>Alphaproteobacteria</taxon>
        <taxon>Hyphomicrobiales</taxon>
        <taxon>Aurantimonadaceae</taxon>
        <taxon>Consotaella</taxon>
    </lineage>
</organism>
<dbReference type="InterPro" id="IPR036409">
    <property type="entry name" value="Aldolase_II/adducin_N_sf"/>
</dbReference>
<keyword evidence="2" id="KW-0456">Lyase</keyword>
<evidence type="ECO:0000313" key="5">
    <source>
        <dbReference type="Proteomes" id="UP000190135"/>
    </source>
</evidence>
<dbReference type="SMART" id="SM01007">
    <property type="entry name" value="Aldolase_II"/>
    <property type="match status" value="1"/>
</dbReference>
<dbReference type="GO" id="GO:0019323">
    <property type="term" value="P:pentose catabolic process"/>
    <property type="evidence" value="ECO:0007669"/>
    <property type="project" value="TreeGrafter"/>
</dbReference>
<protein>
    <submittedName>
        <fullName evidence="4">L-fuculose-phosphate aldolase</fullName>
    </submittedName>
</protein>
<reference evidence="4 5" key="1">
    <citation type="submission" date="2017-02" db="EMBL/GenBank/DDBJ databases">
        <authorList>
            <person name="Peterson S.W."/>
        </authorList>
    </citation>
    <scope>NUCLEOTIDE SEQUENCE [LARGE SCALE GENOMIC DNA]</scope>
    <source>
        <strain evidence="4 5">USBA 369</strain>
    </source>
</reference>
<dbReference type="STRING" id="1365950.SAMN05428963_11851"/>